<dbReference type="GO" id="GO:0005524">
    <property type="term" value="F:ATP binding"/>
    <property type="evidence" value="ECO:0007669"/>
    <property type="project" value="UniProtKB-UniRule"/>
</dbReference>
<evidence type="ECO:0000256" key="3">
    <source>
        <dbReference type="ARBA" id="ARBA00022840"/>
    </source>
</evidence>
<dbReference type="SUPFAM" id="SSF56112">
    <property type="entry name" value="Protein kinase-like (PK-like)"/>
    <property type="match status" value="1"/>
</dbReference>
<evidence type="ECO:0000313" key="7">
    <source>
        <dbReference type="EMBL" id="KAG6477327.1"/>
    </source>
</evidence>
<evidence type="ECO:0000256" key="5">
    <source>
        <dbReference type="PROSITE-ProRule" id="PRU10141"/>
    </source>
</evidence>
<sequence>MGCFLGKFTVGDVSHPVAATAAAETPAASRATAEKNPDSLVTHLPADPTPAPPRRLFVSYSPGDSPAWPAWLSAAAGDALDGWPPRSADSFQKIEKIGSGTYSNVYKARDLVTGRVVALKKVRVESVDSAESVGFMVREIVLLRRLDHPNVIRLEGLAVSRVPTSPSLYLIFDYMEHDLAGLTALPGFSFSESQVRFALKTLSSYQILFRSNSIWSNYSPGLSIVIAEVSCTVKPMTNRVVTLWYRPPELLLGATHYGFGVDLWSAGCILAELLTGKPILPARTEVEQLHRIFKLCGTPSEGYFERLNLQQKSSFRSYERCLWETFSDLSPSAVALLDKLLSLDPLERGTATSVLNSDFFKTKPYACGPSSLQQYPPSKEMDMHQRKSRHKRQQNINTKDGKSKYRIQLHDKKYRGPGAPIAIAKVQAELDRLRWMASASAIKITEKFPPPHLDGAIGITMDSSYDESFVSMDESFTSARVAPSKNAGNMHITSADRTSSLRKMNGSRKNHKMAPPGFLLGAFTPYLLSNFRKRT</sequence>
<dbReference type="Gene3D" id="3.30.200.20">
    <property type="entry name" value="Phosphorylase Kinase, domain 1"/>
    <property type="match status" value="1"/>
</dbReference>
<gene>
    <name evidence="7" type="ORF">ZIOFF_066580</name>
</gene>
<evidence type="ECO:0000313" key="8">
    <source>
        <dbReference type="Proteomes" id="UP000734854"/>
    </source>
</evidence>
<name>A0A8J5F3C5_ZINOF</name>
<dbReference type="GO" id="GO:0032968">
    <property type="term" value="P:positive regulation of transcription elongation by RNA polymerase II"/>
    <property type="evidence" value="ECO:0007669"/>
    <property type="project" value="TreeGrafter"/>
</dbReference>
<reference evidence="7 8" key="1">
    <citation type="submission" date="2020-08" db="EMBL/GenBank/DDBJ databases">
        <title>Plant Genome Project.</title>
        <authorList>
            <person name="Zhang R.-G."/>
        </authorList>
    </citation>
    <scope>NUCLEOTIDE SEQUENCE [LARGE SCALE GENOMIC DNA]</scope>
    <source>
        <tissue evidence="7">Rhizome</tissue>
    </source>
</reference>
<dbReference type="PROSITE" id="PS00107">
    <property type="entry name" value="PROTEIN_KINASE_ATP"/>
    <property type="match status" value="1"/>
</dbReference>
<organism evidence="7 8">
    <name type="scientific">Zingiber officinale</name>
    <name type="common">Ginger</name>
    <name type="synonym">Amomum zingiber</name>
    <dbReference type="NCBI Taxonomy" id="94328"/>
    <lineage>
        <taxon>Eukaryota</taxon>
        <taxon>Viridiplantae</taxon>
        <taxon>Streptophyta</taxon>
        <taxon>Embryophyta</taxon>
        <taxon>Tracheophyta</taxon>
        <taxon>Spermatophyta</taxon>
        <taxon>Magnoliopsida</taxon>
        <taxon>Liliopsida</taxon>
        <taxon>Zingiberales</taxon>
        <taxon>Zingiberaceae</taxon>
        <taxon>Zingiber</taxon>
    </lineage>
</organism>
<keyword evidence="8" id="KW-1185">Reference proteome</keyword>
<dbReference type="InterPro" id="IPR011009">
    <property type="entry name" value="Kinase-like_dom_sf"/>
</dbReference>
<evidence type="ECO:0000256" key="4">
    <source>
        <dbReference type="ARBA" id="ARBA00049280"/>
    </source>
</evidence>
<dbReference type="Proteomes" id="UP000734854">
    <property type="component" value="Unassembled WGS sequence"/>
</dbReference>
<accession>A0A8J5F3C5</accession>
<dbReference type="InterPro" id="IPR000719">
    <property type="entry name" value="Prot_kinase_dom"/>
</dbReference>
<dbReference type="FunFam" id="3.30.200.20:FF:000021">
    <property type="entry name" value="probable serine/threonine-protein kinase At1g54610"/>
    <property type="match status" value="1"/>
</dbReference>
<feature type="domain" description="Protein kinase" evidence="6">
    <location>
        <begin position="91"/>
        <end position="360"/>
    </location>
</feature>
<proteinExistence type="predicted"/>
<dbReference type="AlphaFoldDB" id="A0A8J5F3C5"/>
<keyword evidence="3 5" id="KW-0067">ATP-binding</keyword>
<evidence type="ECO:0000259" key="6">
    <source>
        <dbReference type="PROSITE" id="PS50011"/>
    </source>
</evidence>
<dbReference type="GO" id="GO:0005634">
    <property type="term" value="C:nucleus"/>
    <property type="evidence" value="ECO:0007669"/>
    <property type="project" value="TreeGrafter"/>
</dbReference>
<dbReference type="PROSITE" id="PS50011">
    <property type="entry name" value="PROTEIN_KINASE_DOM"/>
    <property type="match status" value="1"/>
</dbReference>
<dbReference type="Pfam" id="PF00069">
    <property type="entry name" value="Pkinase"/>
    <property type="match status" value="2"/>
</dbReference>
<dbReference type="PANTHER" id="PTHR24056:SF358">
    <property type="entry name" value="PROTEIN KINASE DOMAIN-CONTAINING PROTEIN"/>
    <property type="match status" value="1"/>
</dbReference>
<comment type="catalytic activity">
    <reaction evidence="4">
        <text>[DNA-directed RNA polymerase] + ATP = phospho-[DNA-directed RNA polymerase] + ADP + H(+)</text>
        <dbReference type="Rhea" id="RHEA:10216"/>
        <dbReference type="Rhea" id="RHEA-COMP:11321"/>
        <dbReference type="Rhea" id="RHEA-COMP:11322"/>
        <dbReference type="ChEBI" id="CHEBI:15378"/>
        <dbReference type="ChEBI" id="CHEBI:30616"/>
        <dbReference type="ChEBI" id="CHEBI:43176"/>
        <dbReference type="ChEBI" id="CHEBI:68546"/>
        <dbReference type="ChEBI" id="CHEBI:456216"/>
        <dbReference type="EC" id="2.7.11.23"/>
    </reaction>
</comment>
<dbReference type="Gene3D" id="1.10.510.10">
    <property type="entry name" value="Transferase(Phosphotransferase) domain 1"/>
    <property type="match status" value="1"/>
</dbReference>
<dbReference type="GO" id="GO:0008353">
    <property type="term" value="F:RNA polymerase II CTD heptapeptide repeat kinase activity"/>
    <property type="evidence" value="ECO:0007669"/>
    <property type="project" value="UniProtKB-EC"/>
</dbReference>
<dbReference type="PANTHER" id="PTHR24056">
    <property type="entry name" value="CELL DIVISION PROTEIN KINASE"/>
    <property type="match status" value="1"/>
</dbReference>
<dbReference type="EC" id="2.7.11.23" evidence="1"/>
<protein>
    <recommendedName>
        <fullName evidence="1">[RNA-polymerase]-subunit kinase</fullName>
        <ecNumber evidence="1">2.7.11.23</ecNumber>
    </recommendedName>
</protein>
<comment type="caution">
    <text evidence="7">The sequence shown here is derived from an EMBL/GenBank/DDBJ whole genome shotgun (WGS) entry which is preliminary data.</text>
</comment>
<evidence type="ECO:0000256" key="1">
    <source>
        <dbReference type="ARBA" id="ARBA00012409"/>
    </source>
</evidence>
<dbReference type="EMBL" id="JACMSC010000018">
    <property type="protein sequence ID" value="KAG6477327.1"/>
    <property type="molecule type" value="Genomic_DNA"/>
</dbReference>
<dbReference type="GO" id="GO:0000307">
    <property type="term" value="C:cyclin-dependent protein kinase holoenzyme complex"/>
    <property type="evidence" value="ECO:0007669"/>
    <property type="project" value="TreeGrafter"/>
</dbReference>
<keyword evidence="2 5" id="KW-0547">Nucleotide-binding</keyword>
<feature type="binding site" evidence="5">
    <location>
        <position position="120"/>
    </location>
    <ligand>
        <name>ATP</name>
        <dbReference type="ChEBI" id="CHEBI:30616"/>
    </ligand>
</feature>
<dbReference type="InterPro" id="IPR017441">
    <property type="entry name" value="Protein_kinase_ATP_BS"/>
</dbReference>
<evidence type="ECO:0000256" key="2">
    <source>
        <dbReference type="ARBA" id="ARBA00022741"/>
    </source>
</evidence>
<dbReference type="InterPro" id="IPR050108">
    <property type="entry name" value="CDK"/>
</dbReference>